<organism evidence="1 2">
    <name type="scientific">Panagrolaimus sp. JU765</name>
    <dbReference type="NCBI Taxonomy" id="591449"/>
    <lineage>
        <taxon>Eukaryota</taxon>
        <taxon>Metazoa</taxon>
        <taxon>Ecdysozoa</taxon>
        <taxon>Nematoda</taxon>
        <taxon>Chromadorea</taxon>
        <taxon>Rhabditida</taxon>
        <taxon>Tylenchina</taxon>
        <taxon>Panagrolaimomorpha</taxon>
        <taxon>Panagrolaimoidea</taxon>
        <taxon>Panagrolaimidae</taxon>
        <taxon>Panagrolaimus</taxon>
    </lineage>
</organism>
<name>A0AC34Q6R8_9BILA</name>
<proteinExistence type="predicted"/>
<dbReference type="WBParaSite" id="JU765_v2.g13381.t1">
    <property type="protein sequence ID" value="JU765_v2.g13381.t1"/>
    <property type="gene ID" value="JU765_v2.g13381"/>
</dbReference>
<dbReference type="Proteomes" id="UP000887576">
    <property type="component" value="Unplaced"/>
</dbReference>
<evidence type="ECO:0000313" key="1">
    <source>
        <dbReference type="Proteomes" id="UP000887576"/>
    </source>
</evidence>
<protein>
    <submittedName>
        <fullName evidence="2">Uncharacterized protein</fullName>
    </submittedName>
</protein>
<evidence type="ECO:0000313" key="2">
    <source>
        <dbReference type="WBParaSite" id="JU765_v2.g13381.t1"/>
    </source>
</evidence>
<reference evidence="2" key="1">
    <citation type="submission" date="2022-11" db="UniProtKB">
        <authorList>
            <consortium name="WormBaseParasite"/>
        </authorList>
    </citation>
    <scope>IDENTIFICATION</scope>
</reference>
<sequence>MKFKLKKNKDLEIIENVFQTLDSVLGKSKDRFSFFSPQILPILPGVGKGKKHLFSPTLFSFHEKDGLFSLPNVFKSLKMNDNDEKEWLETTLMLTGASKTLEQVVRKLEPQIKDMEEKIYPAIRDLEKIDKNWRRVKRSYTKEQQMDIKKNGYAFLEPEQLELLYNNKYGRKLDLNIEEYKKLDKEGRKQRIDDDIRKLAEIDEDKMAQQISRTKRQSHGASEPPGHGNETEHHHGLITMQPWAFSTKVGEGAALEAVTLSPHAFIADIISPEALSIHTLSPRAFIAAILSPDALVSRVLSPAAFRSEVLSPRALTSFILTPEALLAEVLAPKLLEARVLSPEALIVEVLSPSLIVPRIMSDELGAVLVLSPSVLSPNILSRHVLTVEVLSPHILGGDHEHEEGEHEEGEHEEEHEEGHEEDEHSESHGHEGQHSEDHAHEEHANVAEHGQAEHGVTHETVQENVFEGHEQGETASTTAEDANGQENMAKLTIQSSFHEPPQSITNGVEHRRGVIQKIPKQPIPLREGFIEQEPPVFSENFETNQQFFQNKAEVSPKEIPTPKSVQIEREQFEQRPPPLLIHKTVQKVIQLNNKFDPDTFGENADQSERNYQIERPMVTDSWQGQSQISRFHGFGNDHRLSNHAEGHVEEIDLGPVQIGDTRIEKQSISKS</sequence>
<accession>A0AC34Q6R8</accession>